<dbReference type="Proteomes" id="UP001595921">
    <property type="component" value="Unassembled WGS sequence"/>
</dbReference>
<organism evidence="2 3">
    <name type="scientific">Halobium salinum</name>
    <dbReference type="NCBI Taxonomy" id="1364940"/>
    <lineage>
        <taxon>Archaea</taxon>
        <taxon>Methanobacteriati</taxon>
        <taxon>Methanobacteriota</taxon>
        <taxon>Stenosarchaea group</taxon>
        <taxon>Halobacteria</taxon>
        <taxon>Halobacteriales</taxon>
        <taxon>Haloferacaceae</taxon>
        <taxon>Halobium</taxon>
    </lineage>
</organism>
<proteinExistence type="predicted"/>
<reference evidence="2 3" key="1">
    <citation type="journal article" date="2019" name="Int. J. Syst. Evol. Microbiol.">
        <title>The Global Catalogue of Microorganisms (GCM) 10K type strain sequencing project: providing services to taxonomists for standard genome sequencing and annotation.</title>
        <authorList>
            <consortium name="The Broad Institute Genomics Platform"/>
            <consortium name="The Broad Institute Genome Sequencing Center for Infectious Disease"/>
            <person name="Wu L."/>
            <person name="Ma J."/>
        </authorList>
    </citation>
    <scope>NUCLEOTIDE SEQUENCE [LARGE SCALE GENOMIC DNA]</scope>
    <source>
        <strain evidence="2 3">CGMCC 1.12553</strain>
    </source>
</reference>
<dbReference type="EMBL" id="JBHSDS010000006">
    <property type="protein sequence ID" value="MFC4358005.1"/>
    <property type="molecule type" value="Genomic_DNA"/>
</dbReference>
<name>A0ABD5PAR0_9EURY</name>
<evidence type="ECO:0000313" key="2">
    <source>
        <dbReference type="EMBL" id="MFC4358005.1"/>
    </source>
</evidence>
<dbReference type="InterPro" id="IPR045864">
    <property type="entry name" value="aa-tRNA-synth_II/BPL/LPL"/>
</dbReference>
<dbReference type="GO" id="GO:0016874">
    <property type="term" value="F:ligase activity"/>
    <property type="evidence" value="ECO:0007669"/>
    <property type="project" value="UniProtKB-KW"/>
</dbReference>
<dbReference type="InterPro" id="IPR004143">
    <property type="entry name" value="BPL_LPL_catalytic"/>
</dbReference>
<dbReference type="SUPFAM" id="SSF55681">
    <property type="entry name" value="Class II aaRS and biotin synthetases"/>
    <property type="match status" value="1"/>
</dbReference>
<protein>
    <submittedName>
        <fullName evidence="2">Biotin/lipoate A/B protein ligase family protein</fullName>
    </submittedName>
</protein>
<evidence type="ECO:0000313" key="3">
    <source>
        <dbReference type="Proteomes" id="UP001595921"/>
    </source>
</evidence>
<keyword evidence="2" id="KW-0436">Ligase</keyword>
<dbReference type="Gene3D" id="3.30.930.10">
    <property type="entry name" value="Bira Bifunctional Protein, Domain 2"/>
    <property type="match status" value="1"/>
</dbReference>
<evidence type="ECO:0000259" key="1">
    <source>
        <dbReference type="PROSITE" id="PS51733"/>
    </source>
</evidence>
<dbReference type="PROSITE" id="PS51733">
    <property type="entry name" value="BPL_LPL_CATALYTIC"/>
    <property type="match status" value="1"/>
</dbReference>
<accession>A0ABD5PAR0</accession>
<sequence length="232" mass="24399">MRVVRGRGTDPEDDRAVTASLVVDAAETGEPALRVWAPHRQVAFGRRDAREARFEAAKRAAGERGFVPLERSVGGRAVAYTGETTLAFAHAVPITDERRGIDDRYESATETVLRALRGMGVDAERGEPADSFCPGDHSIRSTTPPGGKLVGVAQRVRQGAALVAGCVLVADRAALQDVLEAVYGELGVDFDPESVGTVADAGGPGDPGAVRTALEDAFVATREKTVEYVDGG</sequence>
<feature type="domain" description="BPL/LPL catalytic" evidence="1">
    <location>
        <begin position="27"/>
        <end position="226"/>
    </location>
</feature>
<gene>
    <name evidence="2" type="ORF">ACFO0N_08605</name>
</gene>
<dbReference type="Pfam" id="PF21948">
    <property type="entry name" value="LplA-B_cat"/>
    <property type="match status" value="1"/>
</dbReference>
<keyword evidence="3" id="KW-1185">Reference proteome</keyword>
<dbReference type="RefSeq" id="WP_267624414.1">
    <property type="nucleotide sequence ID" value="NZ_JAODIW010000008.1"/>
</dbReference>
<dbReference type="AlphaFoldDB" id="A0ABD5PAR0"/>
<comment type="caution">
    <text evidence="2">The sequence shown here is derived from an EMBL/GenBank/DDBJ whole genome shotgun (WGS) entry which is preliminary data.</text>
</comment>